<name>A0A8X6IYA3_TRICU</name>
<dbReference type="Proteomes" id="UP000887116">
    <property type="component" value="Unassembled WGS sequence"/>
</dbReference>
<sequence>MLDADLLIAECHSAWFEGSKSLRGAVKNKATRCPLVARRLVVKPYTLGILKCATLVGGLRRARGSSTPRRSLRELFEVQGLLRVGARPTSS</sequence>
<dbReference type="EMBL" id="BMAO01026928">
    <property type="protein sequence ID" value="GFR13455.1"/>
    <property type="molecule type" value="Genomic_DNA"/>
</dbReference>
<protein>
    <submittedName>
        <fullName evidence="1">Uncharacterized protein</fullName>
    </submittedName>
</protein>
<gene>
    <name evidence="1" type="ORF">TNCT_149511</name>
</gene>
<evidence type="ECO:0000313" key="1">
    <source>
        <dbReference type="EMBL" id="GFR13455.1"/>
    </source>
</evidence>
<organism evidence="1 2">
    <name type="scientific">Trichonephila clavata</name>
    <name type="common">Joro spider</name>
    <name type="synonym">Nephila clavata</name>
    <dbReference type="NCBI Taxonomy" id="2740835"/>
    <lineage>
        <taxon>Eukaryota</taxon>
        <taxon>Metazoa</taxon>
        <taxon>Ecdysozoa</taxon>
        <taxon>Arthropoda</taxon>
        <taxon>Chelicerata</taxon>
        <taxon>Arachnida</taxon>
        <taxon>Araneae</taxon>
        <taxon>Araneomorphae</taxon>
        <taxon>Entelegynae</taxon>
        <taxon>Araneoidea</taxon>
        <taxon>Nephilidae</taxon>
        <taxon>Trichonephila</taxon>
    </lineage>
</organism>
<proteinExistence type="predicted"/>
<dbReference type="AlphaFoldDB" id="A0A8X6IYA3"/>
<comment type="caution">
    <text evidence="1">The sequence shown here is derived from an EMBL/GenBank/DDBJ whole genome shotgun (WGS) entry which is preliminary data.</text>
</comment>
<keyword evidence="2" id="KW-1185">Reference proteome</keyword>
<evidence type="ECO:0000313" key="2">
    <source>
        <dbReference type="Proteomes" id="UP000887116"/>
    </source>
</evidence>
<accession>A0A8X6IYA3</accession>
<reference evidence="1" key="1">
    <citation type="submission" date="2020-07" db="EMBL/GenBank/DDBJ databases">
        <title>Multicomponent nature underlies the extraordinary mechanical properties of spider dragline silk.</title>
        <authorList>
            <person name="Kono N."/>
            <person name="Nakamura H."/>
            <person name="Mori M."/>
            <person name="Yoshida Y."/>
            <person name="Ohtoshi R."/>
            <person name="Malay A.D."/>
            <person name="Moran D.A.P."/>
            <person name="Tomita M."/>
            <person name="Numata K."/>
            <person name="Arakawa K."/>
        </authorList>
    </citation>
    <scope>NUCLEOTIDE SEQUENCE</scope>
</reference>